<accession>A0A0C3ANT6</accession>
<proteinExistence type="predicted"/>
<dbReference type="AlphaFoldDB" id="A0A0C3ANT6"/>
<evidence type="ECO:0000256" key="1">
    <source>
        <dbReference type="SAM" id="MobiDB-lite"/>
    </source>
</evidence>
<name>A0A0C3ANT6_SERVB</name>
<feature type="compositionally biased region" description="Basic residues" evidence="1">
    <location>
        <begin position="33"/>
        <end position="47"/>
    </location>
</feature>
<feature type="compositionally biased region" description="Low complexity" evidence="1">
    <location>
        <begin position="20"/>
        <end position="32"/>
    </location>
</feature>
<reference evidence="2 3" key="1">
    <citation type="submission" date="2014-04" db="EMBL/GenBank/DDBJ databases">
        <authorList>
            <consortium name="DOE Joint Genome Institute"/>
            <person name="Kuo A."/>
            <person name="Zuccaro A."/>
            <person name="Kohler A."/>
            <person name="Nagy L.G."/>
            <person name="Floudas D."/>
            <person name="Copeland A."/>
            <person name="Barry K.W."/>
            <person name="Cichocki N."/>
            <person name="Veneault-Fourrey C."/>
            <person name="LaButti K."/>
            <person name="Lindquist E.A."/>
            <person name="Lipzen A."/>
            <person name="Lundell T."/>
            <person name="Morin E."/>
            <person name="Murat C."/>
            <person name="Sun H."/>
            <person name="Tunlid A."/>
            <person name="Henrissat B."/>
            <person name="Grigoriev I.V."/>
            <person name="Hibbett D.S."/>
            <person name="Martin F."/>
            <person name="Nordberg H.P."/>
            <person name="Cantor M.N."/>
            <person name="Hua S.X."/>
        </authorList>
    </citation>
    <scope>NUCLEOTIDE SEQUENCE [LARGE SCALE GENOMIC DNA]</scope>
    <source>
        <strain evidence="2 3">MAFF 305830</strain>
    </source>
</reference>
<evidence type="ECO:0000313" key="2">
    <source>
        <dbReference type="EMBL" id="KIM26240.1"/>
    </source>
</evidence>
<evidence type="ECO:0000313" key="3">
    <source>
        <dbReference type="Proteomes" id="UP000054097"/>
    </source>
</evidence>
<feature type="region of interest" description="Disordered" evidence="1">
    <location>
        <begin position="1"/>
        <end position="68"/>
    </location>
</feature>
<gene>
    <name evidence="2" type="ORF">M408DRAFT_194210</name>
</gene>
<sequence length="91" mass="9810">MPAAAKKVAQRNNIPKGAVKGSASTSRSSSKGPSKKSKTKQAPHREKHLLPKLVGEANRSSTPCRPGYSVKKESLLTTRKFKLVKVLLSQS</sequence>
<reference evidence="3" key="2">
    <citation type="submission" date="2015-01" db="EMBL/GenBank/DDBJ databases">
        <title>Evolutionary Origins and Diversification of the Mycorrhizal Mutualists.</title>
        <authorList>
            <consortium name="DOE Joint Genome Institute"/>
            <consortium name="Mycorrhizal Genomics Consortium"/>
            <person name="Kohler A."/>
            <person name="Kuo A."/>
            <person name="Nagy L.G."/>
            <person name="Floudas D."/>
            <person name="Copeland A."/>
            <person name="Barry K.W."/>
            <person name="Cichocki N."/>
            <person name="Veneault-Fourrey C."/>
            <person name="LaButti K."/>
            <person name="Lindquist E.A."/>
            <person name="Lipzen A."/>
            <person name="Lundell T."/>
            <person name="Morin E."/>
            <person name="Murat C."/>
            <person name="Riley R."/>
            <person name="Ohm R."/>
            <person name="Sun H."/>
            <person name="Tunlid A."/>
            <person name="Henrissat B."/>
            <person name="Grigoriev I.V."/>
            <person name="Hibbett D.S."/>
            <person name="Martin F."/>
        </authorList>
    </citation>
    <scope>NUCLEOTIDE SEQUENCE [LARGE SCALE GENOMIC DNA]</scope>
    <source>
        <strain evidence="3">MAFF 305830</strain>
    </source>
</reference>
<dbReference type="HOGENOM" id="CLU_2428427_0_0_1"/>
<dbReference type="Proteomes" id="UP000054097">
    <property type="component" value="Unassembled WGS sequence"/>
</dbReference>
<protein>
    <submittedName>
        <fullName evidence="2">Uncharacterized protein</fullName>
    </submittedName>
</protein>
<keyword evidence="3" id="KW-1185">Reference proteome</keyword>
<dbReference type="EMBL" id="KN824307">
    <property type="protein sequence ID" value="KIM26240.1"/>
    <property type="molecule type" value="Genomic_DNA"/>
</dbReference>
<organism evidence="2 3">
    <name type="scientific">Serendipita vermifera MAFF 305830</name>
    <dbReference type="NCBI Taxonomy" id="933852"/>
    <lineage>
        <taxon>Eukaryota</taxon>
        <taxon>Fungi</taxon>
        <taxon>Dikarya</taxon>
        <taxon>Basidiomycota</taxon>
        <taxon>Agaricomycotina</taxon>
        <taxon>Agaricomycetes</taxon>
        <taxon>Sebacinales</taxon>
        <taxon>Serendipitaceae</taxon>
        <taxon>Serendipita</taxon>
    </lineage>
</organism>